<dbReference type="Pfam" id="PF01395">
    <property type="entry name" value="PBP_GOBP"/>
    <property type="match status" value="1"/>
</dbReference>
<reference evidence="1" key="1">
    <citation type="journal article" date="2016" name="Sci. Rep.">
        <title>Molecular characterization of firefly nuptial gifts: a multi-omics approach sheds light on postcopulatory sexual selection.</title>
        <authorList>
            <person name="Al-Wathiqui N."/>
            <person name="Fallon T.R."/>
            <person name="South A."/>
            <person name="Weng J.K."/>
            <person name="Lewis S.M."/>
        </authorList>
    </citation>
    <scope>NUCLEOTIDE SEQUENCE</scope>
</reference>
<name>A0A1Y1LIB8_PHOPY</name>
<evidence type="ECO:0000313" key="3">
    <source>
        <dbReference type="Proteomes" id="UP000327044"/>
    </source>
</evidence>
<protein>
    <submittedName>
        <fullName evidence="1">Uncharacterized protein</fullName>
    </submittedName>
</protein>
<dbReference type="InParanoid" id="A0A1Y1LIB8"/>
<dbReference type="AlphaFoldDB" id="A0A1Y1LIB8"/>
<dbReference type="Proteomes" id="UP000327044">
    <property type="component" value="Unassembled WGS sequence"/>
</dbReference>
<evidence type="ECO:0000313" key="2">
    <source>
        <dbReference type="EMBL" id="KAB0793814.1"/>
    </source>
</evidence>
<sequence>MQSDVLKIVAEESKMKVHILSLVFVWCILQVLSVRYPEELIEDYIRECLEELKLENEVLDVYFDDIFRVVNLDDRGDKLVGCLVKRCNYYRSDGKYNKEVMIKDIVKWMKFLVKREVENYEALAEKLHGNCGNMNGKDRVEKLINWNNCLAEEIELLNK</sequence>
<dbReference type="EMBL" id="VVIM01000009">
    <property type="protein sequence ID" value="KAB0793814.1"/>
    <property type="molecule type" value="Genomic_DNA"/>
</dbReference>
<organism evidence="1">
    <name type="scientific">Photinus pyralis</name>
    <name type="common">Common eastern firefly</name>
    <name type="synonym">Lampyris pyralis</name>
    <dbReference type="NCBI Taxonomy" id="7054"/>
    <lineage>
        <taxon>Eukaryota</taxon>
        <taxon>Metazoa</taxon>
        <taxon>Ecdysozoa</taxon>
        <taxon>Arthropoda</taxon>
        <taxon>Hexapoda</taxon>
        <taxon>Insecta</taxon>
        <taxon>Pterygota</taxon>
        <taxon>Neoptera</taxon>
        <taxon>Endopterygota</taxon>
        <taxon>Coleoptera</taxon>
        <taxon>Polyphaga</taxon>
        <taxon>Elateriformia</taxon>
        <taxon>Elateroidea</taxon>
        <taxon>Lampyridae</taxon>
        <taxon>Lampyrinae</taxon>
        <taxon>Photinus</taxon>
    </lineage>
</organism>
<gene>
    <name evidence="2" type="ORF">PPYR_13434</name>
</gene>
<evidence type="ECO:0000313" key="1">
    <source>
        <dbReference type="EMBL" id="JAV73373.1"/>
    </source>
</evidence>
<dbReference type="SUPFAM" id="SSF47565">
    <property type="entry name" value="Insect pheromone/odorant-binding proteins"/>
    <property type="match status" value="1"/>
</dbReference>
<accession>A0A1Y1LIB8</accession>
<dbReference type="GO" id="GO:0005549">
    <property type="term" value="F:odorant binding"/>
    <property type="evidence" value="ECO:0007669"/>
    <property type="project" value="InterPro"/>
</dbReference>
<reference evidence="2" key="3">
    <citation type="submission" date="2019-08" db="EMBL/GenBank/DDBJ databases">
        <authorList>
            <consortium name="Photinus pyralis genome working group"/>
            <person name="Fallon T.R."/>
            <person name="Sander Lower S.E."/>
            <person name="Weng J.-K."/>
        </authorList>
    </citation>
    <scope>NUCLEOTIDE SEQUENCE</scope>
    <source>
        <strain evidence="2">1611_PpyrPB1</strain>
        <tissue evidence="2">Whole body</tissue>
    </source>
</reference>
<dbReference type="EMBL" id="GEZM01054843">
    <property type="protein sequence ID" value="JAV73373.1"/>
    <property type="molecule type" value="Transcribed_RNA"/>
</dbReference>
<dbReference type="Gene3D" id="1.10.238.20">
    <property type="entry name" value="Pheromone/general odorant binding protein domain"/>
    <property type="match status" value="1"/>
</dbReference>
<dbReference type="InterPro" id="IPR036728">
    <property type="entry name" value="PBP_GOBP_sf"/>
</dbReference>
<dbReference type="InterPro" id="IPR006170">
    <property type="entry name" value="PBP/GOBP"/>
</dbReference>
<keyword evidence="3" id="KW-1185">Reference proteome</keyword>
<reference evidence="2 3" key="2">
    <citation type="journal article" date="2018" name="Elife">
        <title>Firefly genomes illuminate parallel origins of bioluminescence in beetles.</title>
        <authorList>
            <person name="Fallon T.R."/>
            <person name="Lower S.E."/>
            <person name="Chang C.H."/>
            <person name="Bessho-Uehara M."/>
            <person name="Martin G.J."/>
            <person name="Bewick A.J."/>
            <person name="Behringer M."/>
            <person name="Debat H.J."/>
            <person name="Wong I."/>
            <person name="Day J.C."/>
            <person name="Suvorov A."/>
            <person name="Silva C.J."/>
            <person name="Stanger-Hall K.F."/>
            <person name="Hall D.W."/>
            <person name="Schmitz R.J."/>
            <person name="Nelson D.R."/>
            <person name="Lewis S.M."/>
            <person name="Shigenobu S."/>
            <person name="Bybee S.M."/>
            <person name="Larracuente A.M."/>
            <person name="Oba Y."/>
            <person name="Weng J.K."/>
        </authorList>
    </citation>
    <scope>NUCLEOTIDE SEQUENCE [LARGE SCALE GENOMIC DNA]</scope>
    <source>
        <strain evidence="2">1611_PpyrPB1</strain>
        <tissue evidence="2">Whole body</tissue>
    </source>
</reference>
<proteinExistence type="predicted"/>